<evidence type="ECO:0000313" key="2">
    <source>
        <dbReference type="Proteomes" id="UP000289555"/>
    </source>
</evidence>
<accession>A0ABN5WMD5</accession>
<protein>
    <submittedName>
        <fullName evidence="1">Uncharacterized protein</fullName>
    </submittedName>
</protein>
<organism evidence="1 2">
    <name type="scientific">Vreelandella olivaria</name>
    <dbReference type="NCBI Taxonomy" id="390919"/>
    <lineage>
        <taxon>Bacteria</taxon>
        <taxon>Pseudomonadati</taxon>
        <taxon>Pseudomonadota</taxon>
        <taxon>Gammaproteobacteria</taxon>
        <taxon>Oceanospirillales</taxon>
        <taxon>Halomonadaceae</taxon>
        <taxon>Vreelandella</taxon>
    </lineage>
</organism>
<name>A0ABN5WMD5_9GAMM</name>
<evidence type="ECO:0000313" key="1">
    <source>
        <dbReference type="EMBL" id="BBI48169.1"/>
    </source>
</evidence>
<proteinExistence type="predicted"/>
<reference evidence="2" key="1">
    <citation type="journal article" date="2019" name="Microbiol. Resour. Announc.">
        <title>Complete Genome Sequence of Halomonas olivaria, a Moderately Halophilic Bacterium Isolated from Olive Processing Effluents, Obtained by Nanopore Sequencing.</title>
        <authorList>
            <person name="Nagata S."/>
            <person name="Ii K.M."/>
            <person name="Tsukimi T."/>
            <person name="Miura M.C."/>
            <person name="Galipon J."/>
            <person name="Arakawa K."/>
        </authorList>
    </citation>
    <scope>NUCLEOTIDE SEQUENCE [LARGE SCALE GENOMIC DNA]</scope>
    <source>
        <strain evidence="2">TYRC17</strain>
    </source>
</reference>
<sequence length="109" mass="12297">MSFVSGQAKSLLGTVHEGGRWGRDTFHDHQLHVVPHPSPWESSIQAIRLAWEDARNEISVFESFERPFVFENLPIPALGRLKMRIEAMDESGSVLPNSDMTIDLDVVPE</sequence>
<dbReference type="EMBL" id="AP019416">
    <property type="protein sequence ID" value="BBI48169.1"/>
    <property type="molecule type" value="Genomic_DNA"/>
</dbReference>
<gene>
    <name evidence="1" type="ORF">HORIV_05900</name>
</gene>
<keyword evidence="2" id="KW-1185">Reference proteome</keyword>
<dbReference type="Proteomes" id="UP000289555">
    <property type="component" value="Chromosome"/>
</dbReference>